<evidence type="ECO:0000313" key="4">
    <source>
        <dbReference type="EMBL" id="CAD7458313.1"/>
    </source>
</evidence>
<dbReference type="Pfam" id="PF14846">
    <property type="entry name" value="DUF4485"/>
    <property type="match status" value="1"/>
</dbReference>
<feature type="coiled-coil region" evidence="1">
    <location>
        <begin position="373"/>
        <end position="400"/>
    </location>
</feature>
<feature type="region of interest" description="Disordered" evidence="2">
    <location>
        <begin position="136"/>
        <end position="158"/>
    </location>
</feature>
<keyword evidence="1" id="KW-0175">Coiled coil</keyword>
<dbReference type="EMBL" id="OE002196">
    <property type="protein sequence ID" value="CAD7458313.1"/>
    <property type="molecule type" value="Genomic_DNA"/>
</dbReference>
<feature type="domain" description="DUF4485" evidence="3">
    <location>
        <begin position="6"/>
        <end position="57"/>
    </location>
</feature>
<feature type="coiled-coil region" evidence="1">
    <location>
        <begin position="540"/>
        <end position="588"/>
    </location>
</feature>
<proteinExistence type="predicted"/>
<name>A0A7R9IH75_9NEOP</name>
<evidence type="ECO:0000256" key="2">
    <source>
        <dbReference type="SAM" id="MobiDB-lite"/>
    </source>
</evidence>
<dbReference type="InterPro" id="IPR027831">
    <property type="entry name" value="DUF4485"/>
</dbReference>
<reference evidence="4" key="1">
    <citation type="submission" date="2020-11" db="EMBL/GenBank/DDBJ databases">
        <authorList>
            <person name="Tran Van P."/>
        </authorList>
    </citation>
    <scope>NUCLEOTIDE SEQUENCE</scope>
</reference>
<sequence>MRLGLLKAWLQKLCGEAAIGEDCKRTRNAYLSHLVLEMQEGRLMPPFLEYPPEGKLRLAVDVFGPESAIVKEPPWLQAIAEGTGADFIHSSKDGRTYLASRYLNDGKGAFSYMAISVADQEPLFVPLSEGGEVISQASDGESQSSFRTKSRESLTKKPTRVSITQLPLTYEQTQRGCPALVYGGDDLLSTLQNKDMYLNALTLAAMARHDSPVHSHAVFYFRVFIGLHLKSSLNAKKEIRSKKNGSAESEGKGESFSMLTFQVCPAAPLNSTPVKIEKAPINVAVPQDIQGHTALDDTKHVEVTKSIQRLLSRRRSPEARNALLTFYDTVIEDIDAELRGETERNKHVDLLYKKVEEGMKGQLSYLTQEMKSRRILTLLKNKLESRKKEVEKRVRALDEIEAIVHPGGETGMFDPFLDQSAVDSMWENAVQQLPKPRSIKLLQNLYHPDVVDLFLQLLVKERQMVLTRYQQQHNNKITALKSELNQEVTEGFYNYKVARDAWMKVAKVLEQVQNASAGVESNKYKFAEDYEDNVLQYQMEVNHEKVANALKAEYTEAEARYKRIQADAEALQLEINTLTQDIELQTQRIVELNTLIGA</sequence>
<evidence type="ECO:0000256" key="1">
    <source>
        <dbReference type="SAM" id="Coils"/>
    </source>
</evidence>
<dbReference type="AlphaFoldDB" id="A0A7R9IH75"/>
<protein>
    <recommendedName>
        <fullName evidence="3">DUF4485 domain-containing protein</fullName>
    </recommendedName>
</protein>
<organism evidence="4">
    <name type="scientific">Timema tahoe</name>
    <dbReference type="NCBI Taxonomy" id="61484"/>
    <lineage>
        <taxon>Eukaryota</taxon>
        <taxon>Metazoa</taxon>
        <taxon>Ecdysozoa</taxon>
        <taxon>Arthropoda</taxon>
        <taxon>Hexapoda</taxon>
        <taxon>Insecta</taxon>
        <taxon>Pterygota</taxon>
        <taxon>Neoptera</taxon>
        <taxon>Polyneoptera</taxon>
        <taxon>Phasmatodea</taxon>
        <taxon>Timematodea</taxon>
        <taxon>Timematoidea</taxon>
        <taxon>Timematidae</taxon>
        <taxon>Timema</taxon>
    </lineage>
</organism>
<evidence type="ECO:0000259" key="3">
    <source>
        <dbReference type="Pfam" id="PF14846"/>
    </source>
</evidence>
<gene>
    <name evidence="4" type="ORF">TTEB3V08_LOCUS6296</name>
</gene>
<feature type="compositionally biased region" description="Polar residues" evidence="2">
    <location>
        <begin position="136"/>
        <end position="147"/>
    </location>
</feature>
<accession>A0A7R9IH75</accession>